<feature type="non-terminal residue" evidence="1">
    <location>
        <position position="99"/>
    </location>
</feature>
<gene>
    <name evidence="1" type="ORF">B1A_04045</name>
</gene>
<sequence>MRCKPALNIILQMRSGYSQALARFFLTQSNTMSMDLPDCLKALGIEMEAKLVKQEMKPDAELLARLGITFGLAGTTRNRTVSFPSKIPSLENPAPEPNR</sequence>
<dbReference type="EMBL" id="AUZX01002944">
    <property type="protein sequence ID" value="EQD75303.1"/>
    <property type="molecule type" value="Genomic_DNA"/>
</dbReference>
<comment type="caution">
    <text evidence="1">The sequence shown here is derived from an EMBL/GenBank/DDBJ whole genome shotgun (WGS) entry which is preliminary data.</text>
</comment>
<reference evidence="1" key="1">
    <citation type="submission" date="2013-08" db="EMBL/GenBank/DDBJ databases">
        <authorList>
            <person name="Mendez C."/>
            <person name="Richter M."/>
            <person name="Ferrer M."/>
            <person name="Sanchez J."/>
        </authorList>
    </citation>
    <scope>NUCLEOTIDE SEQUENCE</scope>
</reference>
<reference evidence="1" key="2">
    <citation type="journal article" date="2014" name="ISME J.">
        <title>Microbial stratification in low pH oxic and suboxic macroscopic growths along an acid mine drainage.</title>
        <authorList>
            <person name="Mendez-Garcia C."/>
            <person name="Mesa V."/>
            <person name="Sprenger R.R."/>
            <person name="Richter M."/>
            <person name="Diez M.S."/>
            <person name="Solano J."/>
            <person name="Bargiela R."/>
            <person name="Golyshina O.V."/>
            <person name="Manteca A."/>
            <person name="Ramos J.L."/>
            <person name="Gallego J.R."/>
            <person name="Llorente I."/>
            <person name="Martins Dos Santos V.A."/>
            <person name="Jensen O.N."/>
            <person name="Pelaez A.I."/>
            <person name="Sanchez J."/>
            <person name="Ferrer M."/>
        </authorList>
    </citation>
    <scope>NUCLEOTIDE SEQUENCE</scope>
</reference>
<protein>
    <submittedName>
        <fullName evidence="1">Uncharacterized protein</fullName>
    </submittedName>
</protein>
<organism evidence="1">
    <name type="scientific">mine drainage metagenome</name>
    <dbReference type="NCBI Taxonomy" id="410659"/>
    <lineage>
        <taxon>unclassified sequences</taxon>
        <taxon>metagenomes</taxon>
        <taxon>ecological metagenomes</taxon>
    </lineage>
</organism>
<name>T1C342_9ZZZZ</name>
<proteinExistence type="predicted"/>
<evidence type="ECO:0000313" key="1">
    <source>
        <dbReference type="EMBL" id="EQD75303.1"/>
    </source>
</evidence>
<accession>T1C342</accession>
<dbReference type="AlphaFoldDB" id="T1C342"/>